<evidence type="ECO:0000256" key="6">
    <source>
        <dbReference type="ARBA" id="ARBA00022741"/>
    </source>
</evidence>
<keyword evidence="9" id="KW-0902">Two-component regulatory system</keyword>
<feature type="transmembrane region" description="Helical" evidence="13">
    <location>
        <begin position="349"/>
        <end position="373"/>
    </location>
</feature>
<dbReference type="GO" id="GO:0005524">
    <property type="term" value="F:ATP binding"/>
    <property type="evidence" value="ECO:0007669"/>
    <property type="project" value="UniProtKB-KW"/>
</dbReference>
<protein>
    <recommendedName>
        <fullName evidence="10">Circadian input-output histidine kinase CikA</fullName>
        <ecNumber evidence="3">2.7.13.3</ecNumber>
    </recommendedName>
</protein>
<dbReference type="SMART" id="SM00448">
    <property type="entry name" value="REC"/>
    <property type="match status" value="1"/>
</dbReference>
<keyword evidence="6" id="KW-0547">Nucleotide-binding</keyword>
<dbReference type="InterPro" id="IPR011006">
    <property type="entry name" value="CheY-like_superfamily"/>
</dbReference>
<feature type="domain" description="Histidine kinase" evidence="14">
    <location>
        <begin position="949"/>
        <end position="1047"/>
    </location>
</feature>
<evidence type="ECO:0000259" key="14">
    <source>
        <dbReference type="PROSITE" id="PS50109"/>
    </source>
</evidence>
<accession>A0A5R9GFV8</accession>
<comment type="caution">
    <text evidence="16">The sequence shown here is derived from an EMBL/GenBank/DDBJ whole genome shotgun (WGS) entry which is preliminary data.</text>
</comment>
<evidence type="ECO:0000259" key="15">
    <source>
        <dbReference type="PROSITE" id="PS50110"/>
    </source>
</evidence>
<evidence type="ECO:0000256" key="2">
    <source>
        <dbReference type="ARBA" id="ARBA00006402"/>
    </source>
</evidence>
<dbReference type="InterPro" id="IPR001789">
    <property type="entry name" value="Sig_transdc_resp-reg_receiver"/>
</dbReference>
<dbReference type="Pfam" id="PF00072">
    <property type="entry name" value="Response_reg"/>
    <property type="match status" value="1"/>
</dbReference>
<dbReference type="CDD" id="cd00082">
    <property type="entry name" value="HisKA"/>
    <property type="match status" value="1"/>
</dbReference>
<feature type="region of interest" description="Disordered" evidence="12">
    <location>
        <begin position="694"/>
        <end position="713"/>
    </location>
</feature>
<evidence type="ECO:0000256" key="7">
    <source>
        <dbReference type="ARBA" id="ARBA00022777"/>
    </source>
</evidence>
<sequence length="1053" mass="116297">MIRETAIDDLNANRMPDGDATMDRKRRVRLAVSAMLLLVFIAAFVLPFVGAPSGAAQPRAVEGALDLRDWSFERDGPIRLNGSWDFRWDRLLTAEEWNYADAARPDRFAEVPGEWTRLGLPGRGVATYRLKVLTTGDTGSLGIHIPAIAPAYRMIVDGRVIAEAGHVSADRSQTKSAYVPQTVRFEPSNRDFDLILQVANELYPRGGIWFGLTLGTEKQMLNGIERDRIIDMAVFGGCALLGLYQIAVYLLRHKERSTLYFGVCCLLGAIRQWVVGGMYIVDVFPQTDIRTIIFLEYLTYYGGVTMALLFVRRLYPKEFSARFGKLLVWVGCVFLGTIAAFPAELYTGWIVYFKATSVLALLYILYGFGLAYWRGRGGALLQLSGWLVFVATAIHDIAYSNGYLFWTDVQLVLYGFILLVFIEAMELARRFSNAYRTIETMTDELVAMNRLKDEFLANTSHELKTPLHGIMNLSMALSEGKAGPLNAEQREQLDVVVSVARRMSNLINDILDLSLLKNKGIQLQLKPVDLRAVLSAQQDIFRHYIGEKPVSLRLEWPESLPSVIADESRLIQILYNLIGNAIKFTPEGEVIVTARRDGNRLRVSIIDTGIGIPEEKLGVIFEAFEKAGGPAANEYGGVGLGLGIAKRLVELHGGQIEVASEAGSGSTFTFTIPVALAGGAEESETVRAEGRFAPAQTDAKRTGKEIAAASDPNPGRRKAAILAVDDDPVNLRVVMAALADEPYEIMTASSGREALSVLEGGSGHIGLVILDVMMPGLTGYETCREIRRKFALAELPVLLTTVRREPEDLMLGFEAGANDFVTKPFHPHELKARARSLLEMKRSAEEAVRSELAFLQAQIKPHFLYNALNTIVSLSLDEPQTTHDLLLHLSRYLRGSFDFKNREGLVPLRKELELTEAYLQIEQARFGDRLRIRYEVEEEASFQIPPTTLQPLVENAVRHGATRNEDGGTVTIAVRIQEGEAVVSVSDDGPGMPLPAQAVLLQEREEAGGVGLRNIHQRLLRLYGRGLDVESAVGAGTVVSFRIPLYAGKGGRA</sequence>
<dbReference type="InterPro" id="IPR036097">
    <property type="entry name" value="HisK_dim/P_sf"/>
</dbReference>
<dbReference type="Proteomes" id="UP000309676">
    <property type="component" value="Unassembled WGS sequence"/>
</dbReference>
<keyword evidence="17" id="KW-1185">Reference proteome</keyword>
<keyword evidence="7" id="KW-0418">Kinase</keyword>
<gene>
    <name evidence="16" type="ORF">FE782_12475</name>
</gene>
<evidence type="ECO:0000256" key="1">
    <source>
        <dbReference type="ARBA" id="ARBA00000085"/>
    </source>
</evidence>
<evidence type="ECO:0000256" key="5">
    <source>
        <dbReference type="ARBA" id="ARBA00022679"/>
    </source>
</evidence>
<name>A0A5R9GFV8_9BACL</name>
<dbReference type="PANTHER" id="PTHR43047:SF72">
    <property type="entry name" value="OSMOSENSING HISTIDINE PROTEIN KINASE SLN1"/>
    <property type="match status" value="1"/>
</dbReference>
<evidence type="ECO:0000256" key="3">
    <source>
        <dbReference type="ARBA" id="ARBA00012438"/>
    </source>
</evidence>
<organism evidence="16 17">
    <name type="scientific">Paenibacillus antri</name>
    <dbReference type="NCBI Taxonomy" id="2582848"/>
    <lineage>
        <taxon>Bacteria</taxon>
        <taxon>Bacillati</taxon>
        <taxon>Bacillota</taxon>
        <taxon>Bacilli</taxon>
        <taxon>Bacillales</taxon>
        <taxon>Paenibacillaceae</taxon>
        <taxon>Paenibacillus</taxon>
    </lineage>
</organism>
<dbReference type="Pfam" id="PF00512">
    <property type="entry name" value="HisKA"/>
    <property type="match status" value="1"/>
</dbReference>
<feature type="transmembrane region" description="Helical" evidence="13">
    <location>
        <begin position="411"/>
        <end position="428"/>
    </location>
</feature>
<keyword evidence="13" id="KW-0812">Transmembrane</keyword>
<feature type="transmembrane region" description="Helical" evidence="13">
    <location>
        <begin position="258"/>
        <end position="280"/>
    </location>
</feature>
<keyword evidence="4 11" id="KW-0597">Phosphoprotein</keyword>
<dbReference type="InterPro" id="IPR003594">
    <property type="entry name" value="HATPase_dom"/>
</dbReference>
<dbReference type="Pfam" id="PF06580">
    <property type="entry name" value="His_kinase"/>
    <property type="match status" value="1"/>
</dbReference>
<feature type="domain" description="Histidine kinase" evidence="14">
    <location>
        <begin position="458"/>
        <end position="676"/>
    </location>
</feature>
<feature type="modified residue" description="4-aspartylphosphate" evidence="11">
    <location>
        <position position="771"/>
    </location>
</feature>
<evidence type="ECO:0000256" key="4">
    <source>
        <dbReference type="ARBA" id="ARBA00022553"/>
    </source>
</evidence>
<dbReference type="FunFam" id="3.30.565.10:FF:000010">
    <property type="entry name" value="Sensor histidine kinase RcsC"/>
    <property type="match status" value="1"/>
</dbReference>
<evidence type="ECO:0000256" key="11">
    <source>
        <dbReference type="PROSITE-ProRule" id="PRU00169"/>
    </source>
</evidence>
<evidence type="ECO:0000256" key="8">
    <source>
        <dbReference type="ARBA" id="ARBA00022840"/>
    </source>
</evidence>
<dbReference type="InterPro" id="IPR010559">
    <property type="entry name" value="Sig_transdc_His_kin_internal"/>
</dbReference>
<dbReference type="CDD" id="cd16922">
    <property type="entry name" value="HATPase_EvgS-ArcB-TorS-like"/>
    <property type="match status" value="1"/>
</dbReference>
<dbReference type="Gene3D" id="3.40.50.2300">
    <property type="match status" value="1"/>
</dbReference>
<dbReference type="SMART" id="SM00388">
    <property type="entry name" value="HisKA"/>
    <property type="match status" value="1"/>
</dbReference>
<evidence type="ECO:0000313" key="17">
    <source>
        <dbReference type="Proteomes" id="UP000309676"/>
    </source>
</evidence>
<comment type="similarity">
    <text evidence="2">In the N-terminal section; belongs to the phytochrome family.</text>
</comment>
<evidence type="ECO:0000256" key="10">
    <source>
        <dbReference type="ARBA" id="ARBA00074306"/>
    </source>
</evidence>
<dbReference type="Pfam" id="PF07695">
    <property type="entry name" value="7TMR-DISM_7TM"/>
    <property type="match status" value="1"/>
</dbReference>
<dbReference type="GO" id="GO:0000155">
    <property type="term" value="F:phosphorelay sensor kinase activity"/>
    <property type="evidence" value="ECO:0007669"/>
    <property type="project" value="InterPro"/>
</dbReference>
<dbReference type="SUPFAM" id="SSF47384">
    <property type="entry name" value="Homodimeric domain of signal transducing histidine kinase"/>
    <property type="match status" value="1"/>
</dbReference>
<dbReference type="PROSITE" id="PS50109">
    <property type="entry name" value="HIS_KIN"/>
    <property type="match status" value="2"/>
</dbReference>
<keyword evidence="13" id="KW-1133">Transmembrane helix</keyword>
<feature type="domain" description="Response regulatory" evidence="15">
    <location>
        <begin position="720"/>
        <end position="838"/>
    </location>
</feature>
<dbReference type="Gene3D" id="3.30.565.10">
    <property type="entry name" value="Histidine kinase-like ATPase, C-terminal domain"/>
    <property type="match status" value="2"/>
</dbReference>
<evidence type="ECO:0000256" key="9">
    <source>
        <dbReference type="ARBA" id="ARBA00023012"/>
    </source>
</evidence>
<dbReference type="Gene3D" id="1.10.287.130">
    <property type="match status" value="1"/>
</dbReference>
<keyword evidence="13" id="KW-0472">Membrane</keyword>
<dbReference type="SUPFAM" id="SSF52172">
    <property type="entry name" value="CheY-like"/>
    <property type="match status" value="1"/>
</dbReference>
<reference evidence="16 17" key="1">
    <citation type="submission" date="2019-05" db="EMBL/GenBank/DDBJ databases">
        <authorList>
            <person name="Narsing Rao M.P."/>
            <person name="Li W.J."/>
        </authorList>
    </citation>
    <scope>NUCLEOTIDE SEQUENCE [LARGE SCALE GENOMIC DNA]</scope>
    <source>
        <strain evidence="16 17">SYSU_K30003</strain>
    </source>
</reference>
<comment type="catalytic activity">
    <reaction evidence="1">
        <text>ATP + protein L-histidine = ADP + protein N-phospho-L-histidine.</text>
        <dbReference type="EC" id="2.7.13.3"/>
    </reaction>
</comment>
<dbReference type="InterPro" id="IPR004358">
    <property type="entry name" value="Sig_transdc_His_kin-like_C"/>
</dbReference>
<dbReference type="PRINTS" id="PR00344">
    <property type="entry name" value="BCTRLSENSOR"/>
</dbReference>
<feature type="transmembrane region" description="Helical" evidence="13">
    <location>
        <begin position="229"/>
        <end position="251"/>
    </location>
</feature>
<keyword evidence="8" id="KW-0067">ATP-binding</keyword>
<evidence type="ECO:0000313" key="16">
    <source>
        <dbReference type="EMBL" id="TLS52164.1"/>
    </source>
</evidence>
<dbReference type="InterPro" id="IPR005467">
    <property type="entry name" value="His_kinase_dom"/>
</dbReference>
<dbReference type="EC" id="2.7.13.3" evidence="3"/>
<dbReference type="Pfam" id="PF02518">
    <property type="entry name" value="HATPase_c"/>
    <property type="match status" value="2"/>
</dbReference>
<dbReference type="InterPro" id="IPR003661">
    <property type="entry name" value="HisK_dim/P_dom"/>
</dbReference>
<dbReference type="PROSITE" id="PS50110">
    <property type="entry name" value="RESPONSE_REGULATORY"/>
    <property type="match status" value="1"/>
</dbReference>
<proteinExistence type="inferred from homology"/>
<evidence type="ECO:0000256" key="12">
    <source>
        <dbReference type="SAM" id="MobiDB-lite"/>
    </source>
</evidence>
<dbReference type="GO" id="GO:0005886">
    <property type="term" value="C:plasma membrane"/>
    <property type="evidence" value="ECO:0007669"/>
    <property type="project" value="TreeGrafter"/>
</dbReference>
<feature type="transmembrane region" description="Helical" evidence="13">
    <location>
        <begin position="323"/>
        <end position="343"/>
    </location>
</feature>
<feature type="transmembrane region" description="Helical" evidence="13">
    <location>
        <begin position="30"/>
        <end position="49"/>
    </location>
</feature>
<feature type="transmembrane region" description="Helical" evidence="13">
    <location>
        <begin position="292"/>
        <end position="311"/>
    </location>
</feature>
<dbReference type="SUPFAM" id="SSF55874">
    <property type="entry name" value="ATPase domain of HSP90 chaperone/DNA topoisomerase II/histidine kinase"/>
    <property type="match status" value="2"/>
</dbReference>
<dbReference type="EMBL" id="VCIW01000006">
    <property type="protein sequence ID" value="TLS52164.1"/>
    <property type="molecule type" value="Genomic_DNA"/>
</dbReference>
<dbReference type="SMART" id="SM00387">
    <property type="entry name" value="HATPase_c"/>
    <property type="match status" value="2"/>
</dbReference>
<dbReference type="GO" id="GO:0009927">
    <property type="term" value="F:histidine phosphotransfer kinase activity"/>
    <property type="evidence" value="ECO:0007669"/>
    <property type="project" value="TreeGrafter"/>
</dbReference>
<dbReference type="AlphaFoldDB" id="A0A5R9GFV8"/>
<dbReference type="PANTHER" id="PTHR43047">
    <property type="entry name" value="TWO-COMPONENT HISTIDINE PROTEIN KINASE"/>
    <property type="match status" value="1"/>
</dbReference>
<keyword evidence="5" id="KW-0808">Transferase</keyword>
<evidence type="ECO:0000256" key="13">
    <source>
        <dbReference type="SAM" id="Phobius"/>
    </source>
</evidence>
<dbReference type="InterPro" id="IPR036890">
    <property type="entry name" value="HATPase_C_sf"/>
</dbReference>
<dbReference type="InterPro" id="IPR011623">
    <property type="entry name" value="7TMR_DISM_rcpt_extracell_dom1"/>
</dbReference>